<name>A0A409WUS0_PSICY</name>
<dbReference type="GO" id="GO:0006281">
    <property type="term" value="P:DNA repair"/>
    <property type="evidence" value="ECO:0007669"/>
    <property type="project" value="TreeGrafter"/>
</dbReference>
<dbReference type="GO" id="GO:0005634">
    <property type="term" value="C:nucleus"/>
    <property type="evidence" value="ECO:0007669"/>
    <property type="project" value="TreeGrafter"/>
</dbReference>
<dbReference type="SMART" id="SM00490">
    <property type="entry name" value="HELICc"/>
    <property type="match status" value="1"/>
</dbReference>
<dbReference type="GO" id="GO:0005524">
    <property type="term" value="F:ATP binding"/>
    <property type="evidence" value="ECO:0007669"/>
    <property type="project" value="UniProtKB-KW"/>
</dbReference>
<dbReference type="InterPro" id="IPR050628">
    <property type="entry name" value="SNF2_RAD54_helicase_TF"/>
</dbReference>
<keyword evidence="8" id="KW-1185">Reference proteome</keyword>
<evidence type="ECO:0000256" key="2">
    <source>
        <dbReference type="ARBA" id="ARBA00022801"/>
    </source>
</evidence>
<proteinExistence type="predicted"/>
<dbReference type="OrthoDB" id="448448at2759"/>
<gene>
    <name evidence="7" type="ORF">CVT25_008082</name>
</gene>
<dbReference type="EMBL" id="NHYD01003161">
    <property type="protein sequence ID" value="PPQ82227.1"/>
    <property type="molecule type" value="Genomic_DNA"/>
</dbReference>
<dbReference type="Gene3D" id="3.40.50.10810">
    <property type="entry name" value="Tandem AAA-ATPase domain"/>
    <property type="match status" value="1"/>
</dbReference>
<protein>
    <recommendedName>
        <fullName evidence="9">Helicase ATP-binding domain-containing protein</fullName>
    </recommendedName>
</protein>
<feature type="domain" description="Helicase C-terminal" evidence="6">
    <location>
        <begin position="607"/>
        <end position="803"/>
    </location>
</feature>
<dbReference type="AlphaFoldDB" id="A0A409WUS0"/>
<dbReference type="SMART" id="SM00487">
    <property type="entry name" value="DEXDc"/>
    <property type="match status" value="1"/>
</dbReference>
<evidence type="ECO:0000313" key="8">
    <source>
        <dbReference type="Proteomes" id="UP000283269"/>
    </source>
</evidence>
<keyword evidence="2" id="KW-0378">Hydrolase</keyword>
<accession>A0A409WUS0</accession>
<comment type="caution">
    <text evidence="7">The sequence shown here is derived from an EMBL/GenBank/DDBJ whole genome shotgun (WGS) entry which is preliminary data.</text>
</comment>
<dbReference type="PANTHER" id="PTHR45626">
    <property type="entry name" value="TRANSCRIPTION TERMINATION FACTOR 2-RELATED"/>
    <property type="match status" value="1"/>
</dbReference>
<feature type="region of interest" description="Disordered" evidence="4">
    <location>
        <begin position="1"/>
        <end position="86"/>
    </location>
</feature>
<dbReference type="CDD" id="cd18008">
    <property type="entry name" value="DEXDc_SHPRH-like"/>
    <property type="match status" value="1"/>
</dbReference>
<evidence type="ECO:0000259" key="6">
    <source>
        <dbReference type="PROSITE" id="PS51194"/>
    </source>
</evidence>
<feature type="compositionally biased region" description="Low complexity" evidence="4">
    <location>
        <begin position="192"/>
        <end position="203"/>
    </location>
</feature>
<evidence type="ECO:0000313" key="7">
    <source>
        <dbReference type="EMBL" id="PPQ82227.1"/>
    </source>
</evidence>
<dbReference type="InterPro" id="IPR038718">
    <property type="entry name" value="SNF2-like_sf"/>
</dbReference>
<feature type="region of interest" description="Disordered" evidence="4">
    <location>
        <begin position="191"/>
        <end position="216"/>
    </location>
</feature>
<evidence type="ECO:0000256" key="3">
    <source>
        <dbReference type="ARBA" id="ARBA00022840"/>
    </source>
</evidence>
<evidence type="ECO:0008006" key="9">
    <source>
        <dbReference type="Google" id="ProtNLM"/>
    </source>
</evidence>
<reference evidence="7 8" key="1">
    <citation type="journal article" date="2018" name="Evol. Lett.">
        <title>Horizontal gene cluster transfer increased hallucinogenic mushroom diversity.</title>
        <authorList>
            <person name="Reynolds H.T."/>
            <person name="Vijayakumar V."/>
            <person name="Gluck-Thaler E."/>
            <person name="Korotkin H.B."/>
            <person name="Matheny P.B."/>
            <person name="Slot J.C."/>
        </authorList>
    </citation>
    <scope>NUCLEOTIDE SEQUENCE [LARGE SCALE GENOMIC DNA]</scope>
    <source>
        <strain evidence="7 8">2631</strain>
    </source>
</reference>
<evidence type="ECO:0000256" key="1">
    <source>
        <dbReference type="ARBA" id="ARBA00022741"/>
    </source>
</evidence>
<dbReference type="Pfam" id="PF00271">
    <property type="entry name" value="Helicase_C"/>
    <property type="match status" value="1"/>
</dbReference>
<dbReference type="PROSITE" id="PS51194">
    <property type="entry name" value="HELICASE_CTER"/>
    <property type="match status" value="1"/>
</dbReference>
<feature type="compositionally biased region" description="Polar residues" evidence="4">
    <location>
        <begin position="28"/>
        <end position="39"/>
    </location>
</feature>
<dbReference type="CDD" id="cd18793">
    <property type="entry name" value="SF2_C_SNF"/>
    <property type="match status" value="1"/>
</dbReference>
<dbReference type="PROSITE" id="PS51192">
    <property type="entry name" value="HELICASE_ATP_BIND_1"/>
    <property type="match status" value="1"/>
</dbReference>
<dbReference type="InterPro" id="IPR001650">
    <property type="entry name" value="Helicase_C-like"/>
</dbReference>
<dbReference type="Pfam" id="PF00176">
    <property type="entry name" value="SNF2-rel_dom"/>
    <property type="match status" value="1"/>
</dbReference>
<dbReference type="SUPFAM" id="SSF52540">
    <property type="entry name" value="P-loop containing nucleoside triphosphate hydrolases"/>
    <property type="match status" value="2"/>
</dbReference>
<sequence length="809" mass="90498">MPARAKQPTGGHLQDGSDAPRTPARRVSQAQTPATPVNKTSRRVLAYPSPSLTPPRRSIHNAALSPPATSRSREEPASSRSRVFFSGLGSPNTPVRLHFMTLCDAHAHAHRGFQASGSRAIKQEPVINPLATPPTTPLRSRPSTRSTTFPEFIPAQGAFSIQANRSPNESPSSRTVRAQLDPAAEAANIINRRLSSQSRPRLSGATPATFGSRPPIKKEDLEFDVLDHLLQSVTPPSSSQPQPQVQARPAQAQAAEERPFFEHDGATGIFRNGQRLRPFQAADLHLLVAREQGETVCGTDTVNNVGYVVAYDMGCGKTATSIALIVRNPPPDGFEGARATLVVVPTKGIMDHWLAEVKKFSPHLKVCYYDSYSTKLREYKVSLISNSALKISDVDIYTVLDADIVLCTYTQLQRQHEAFVPNAEAETDHTKAEKYWPLFQHDWYRVITDEAHQFRNPSTKTADAVWAIKKQHALCLTGTPAQNSYLDYYPLLKFLGVTYEKLHDRLVFERKIYSKRQKGKITDPVAQHMLSVVHGSFFIFRNKSDDITGDGTPLVPLPPREDHVIDVKLTYWERAVYQHIRGLKLSNFAQITRLRQVCDHPVLVSEIIESSIIGNKDDSEYDERCAIFSTATSGIFRKEYQSSRICAMSKILAERQAGEKTIIFVDSGDMDAKLREQALQQIKEDDECTVIVISIKAGGTGKPYLVMRAEIPDPNMWLFEGLNITACNSVILMDPWWNPFFEEQAISRVHRIGQEKPVDVYHLVVENSIEEHIMETQEIKRKMIKHGEGEVKSEANAKLDEATMRSWLL</sequence>
<organism evidence="7 8">
    <name type="scientific">Psilocybe cyanescens</name>
    <dbReference type="NCBI Taxonomy" id="93625"/>
    <lineage>
        <taxon>Eukaryota</taxon>
        <taxon>Fungi</taxon>
        <taxon>Dikarya</taxon>
        <taxon>Basidiomycota</taxon>
        <taxon>Agaricomycotina</taxon>
        <taxon>Agaricomycetes</taxon>
        <taxon>Agaricomycetidae</taxon>
        <taxon>Agaricales</taxon>
        <taxon>Agaricineae</taxon>
        <taxon>Strophariaceae</taxon>
        <taxon>Psilocybe</taxon>
    </lineage>
</organism>
<dbReference type="STRING" id="93625.A0A409WUS0"/>
<evidence type="ECO:0000256" key="4">
    <source>
        <dbReference type="SAM" id="MobiDB-lite"/>
    </source>
</evidence>
<dbReference type="InParanoid" id="A0A409WUS0"/>
<keyword evidence="1" id="KW-0547">Nucleotide-binding</keyword>
<keyword evidence="3" id="KW-0067">ATP-binding</keyword>
<dbReference type="InterPro" id="IPR027417">
    <property type="entry name" value="P-loop_NTPase"/>
</dbReference>
<evidence type="ECO:0000259" key="5">
    <source>
        <dbReference type="PROSITE" id="PS51192"/>
    </source>
</evidence>
<dbReference type="GO" id="GO:0016787">
    <property type="term" value="F:hydrolase activity"/>
    <property type="evidence" value="ECO:0007669"/>
    <property type="project" value="UniProtKB-KW"/>
</dbReference>
<dbReference type="InterPro" id="IPR000330">
    <property type="entry name" value="SNF2_N"/>
</dbReference>
<feature type="domain" description="Helicase ATP-binding" evidence="5">
    <location>
        <begin position="298"/>
        <end position="498"/>
    </location>
</feature>
<dbReference type="InterPro" id="IPR049730">
    <property type="entry name" value="SNF2/RAD54-like_C"/>
</dbReference>
<feature type="region of interest" description="Disordered" evidence="4">
    <location>
        <begin position="232"/>
        <end position="256"/>
    </location>
</feature>
<dbReference type="GO" id="GO:0008094">
    <property type="term" value="F:ATP-dependent activity, acting on DNA"/>
    <property type="evidence" value="ECO:0007669"/>
    <property type="project" value="TreeGrafter"/>
</dbReference>
<dbReference type="Proteomes" id="UP000283269">
    <property type="component" value="Unassembled WGS sequence"/>
</dbReference>
<dbReference type="InterPro" id="IPR014001">
    <property type="entry name" value="Helicase_ATP-bd"/>
</dbReference>
<dbReference type="Gene3D" id="3.40.50.300">
    <property type="entry name" value="P-loop containing nucleotide triphosphate hydrolases"/>
    <property type="match status" value="2"/>
</dbReference>
<feature type="compositionally biased region" description="Low complexity" evidence="4">
    <location>
        <begin position="232"/>
        <end position="254"/>
    </location>
</feature>